<dbReference type="EMBL" id="CABM01000040">
    <property type="protein sequence ID" value="CBH97004.1"/>
    <property type="molecule type" value="Genomic_DNA"/>
</dbReference>
<accession>E6PQ00</accession>
<organism evidence="1">
    <name type="scientific">mine drainage metagenome</name>
    <dbReference type="NCBI Taxonomy" id="410659"/>
    <lineage>
        <taxon>unclassified sequences</taxon>
        <taxon>metagenomes</taxon>
        <taxon>ecological metagenomes</taxon>
    </lineage>
</organism>
<dbReference type="AlphaFoldDB" id="E6PQ00"/>
<evidence type="ECO:0000313" key="1">
    <source>
        <dbReference type="EMBL" id="CBH97004.1"/>
    </source>
</evidence>
<gene>
    <name evidence="1" type="ORF">CARN2_1614</name>
</gene>
<proteinExistence type="predicted"/>
<comment type="caution">
    <text evidence="1">The sequence shown here is derived from an EMBL/GenBank/DDBJ whole genome shotgun (WGS) entry which is preliminary data.</text>
</comment>
<name>E6PQ00_9ZZZZ</name>
<sequence>MSEDKRELTKADKANLARVSKLSKADKDKANDWEKDFLKKLVERFDKFKDKVFLSEKQSAVLAKICAELDKPDDSDLPNPNDE</sequence>
<protein>
    <submittedName>
        <fullName evidence="1">Uncharacterized protein</fullName>
    </submittedName>
</protein>
<reference evidence="1" key="1">
    <citation type="submission" date="2009-10" db="EMBL/GenBank/DDBJ databases">
        <title>Diversity of trophic interactions inside an arsenic-rich microbial ecosystem.</title>
        <authorList>
            <person name="Bertin P.N."/>
            <person name="Heinrich-Salmeron A."/>
            <person name="Pelletier E."/>
            <person name="Goulhen-Chollet F."/>
            <person name="Arsene-Ploetze F."/>
            <person name="Gallien S."/>
            <person name="Calteau A."/>
            <person name="Vallenet D."/>
            <person name="Casiot C."/>
            <person name="Chane-Woon-Ming B."/>
            <person name="Giloteaux L."/>
            <person name="Barakat M."/>
            <person name="Bonnefoy V."/>
            <person name="Bruneel O."/>
            <person name="Chandler M."/>
            <person name="Cleiss J."/>
            <person name="Duran R."/>
            <person name="Elbaz-Poulichet F."/>
            <person name="Fonknechten N."/>
            <person name="Lauga B."/>
            <person name="Mornico D."/>
            <person name="Ortet P."/>
            <person name="Schaeffer C."/>
            <person name="Siguier P."/>
            <person name="Alexander Thil Smith A."/>
            <person name="Van Dorsselaer A."/>
            <person name="Weissenbach J."/>
            <person name="Medigue C."/>
            <person name="Le Paslier D."/>
        </authorList>
    </citation>
    <scope>NUCLEOTIDE SEQUENCE</scope>
</reference>